<reference evidence="1 2" key="1">
    <citation type="submission" date="2020-08" db="EMBL/GenBank/DDBJ databases">
        <title>Sequencing the genomes of 1000 actinobacteria strains.</title>
        <authorList>
            <person name="Klenk H.-P."/>
        </authorList>
    </citation>
    <scope>NUCLEOTIDE SEQUENCE [LARGE SCALE GENOMIC DNA]</scope>
    <source>
        <strain evidence="1 2">DSM 44230</strain>
    </source>
</reference>
<evidence type="ECO:0000313" key="2">
    <source>
        <dbReference type="Proteomes" id="UP000533598"/>
    </source>
</evidence>
<comment type="caution">
    <text evidence="1">The sequence shown here is derived from an EMBL/GenBank/DDBJ whole genome shotgun (WGS) entry which is preliminary data.</text>
</comment>
<dbReference type="AlphaFoldDB" id="A0A7W7CE26"/>
<gene>
    <name evidence="1" type="ORF">HNR67_005571</name>
</gene>
<dbReference type="RefSeq" id="WP_185005204.1">
    <property type="nucleotide sequence ID" value="NZ_BAAAUI010000001.1"/>
</dbReference>
<dbReference type="Proteomes" id="UP000533598">
    <property type="component" value="Unassembled WGS sequence"/>
</dbReference>
<evidence type="ECO:0000313" key="1">
    <source>
        <dbReference type="EMBL" id="MBB4679453.1"/>
    </source>
</evidence>
<accession>A0A7W7CE26</accession>
<dbReference type="EMBL" id="JACHMH010000001">
    <property type="protein sequence ID" value="MBB4679453.1"/>
    <property type="molecule type" value="Genomic_DNA"/>
</dbReference>
<protein>
    <submittedName>
        <fullName evidence="1">Uncharacterized protein</fullName>
    </submittedName>
</protein>
<organism evidence="1 2">
    <name type="scientific">Crossiella cryophila</name>
    <dbReference type="NCBI Taxonomy" id="43355"/>
    <lineage>
        <taxon>Bacteria</taxon>
        <taxon>Bacillati</taxon>
        <taxon>Actinomycetota</taxon>
        <taxon>Actinomycetes</taxon>
        <taxon>Pseudonocardiales</taxon>
        <taxon>Pseudonocardiaceae</taxon>
        <taxon>Crossiella</taxon>
    </lineage>
</organism>
<keyword evidence="2" id="KW-1185">Reference proteome</keyword>
<name>A0A7W7CE26_9PSEU</name>
<sequence length="118" mass="13149">MSRRTRGHHPGTGAAQEAADDIYRQLRGEEARVAEDFVELLDYLSRIEAGISRGDWTYTRSRLPGLIRAATNLTEVLSTPDGAELEEPDARPEFVMAAISQWSQRYRLGRAAYPLTAG</sequence>
<proteinExistence type="predicted"/>